<keyword evidence="3" id="KW-0274">FAD</keyword>
<evidence type="ECO:0000259" key="5">
    <source>
        <dbReference type="Pfam" id="PF00732"/>
    </source>
</evidence>
<evidence type="ECO:0000256" key="2">
    <source>
        <dbReference type="ARBA" id="ARBA00022630"/>
    </source>
</evidence>
<feature type="domain" description="Glucose-methanol-choline oxidoreductase N-terminal" evidence="5">
    <location>
        <begin position="79"/>
        <end position="294"/>
    </location>
</feature>
<protein>
    <submittedName>
        <fullName evidence="7">GMC family oxidoreductase</fullName>
    </submittedName>
</protein>
<dbReference type="Pfam" id="PF05199">
    <property type="entry name" value="GMC_oxred_C"/>
    <property type="match status" value="1"/>
</dbReference>
<dbReference type="GO" id="GO:0016614">
    <property type="term" value="F:oxidoreductase activity, acting on CH-OH group of donors"/>
    <property type="evidence" value="ECO:0007669"/>
    <property type="project" value="InterPro"/>
</dbReference>
<dbReference type="Pfam" id="PF00732">
    <property type="entry name" value="GMC_oxred_N"/>
    <property type="match status" value="1"/>
</dbReference>
<evidence type="ECO:0000256" key="3">
    <source>
        <dbReference type="ARBA" id="ARBA00022827"/>
    </source>
</evidence>
<dbReference type="InterPro" id="IPR007867">
    <property type="entry name" value="GMC_OxRtase_C"/>
</dbReference>
<proteinExistence type="inferred from homology"/>
<keyword evidence="2" id="KW-0285">Flavoprotein</keyword>
<keyword evidence="8" id="KW-1185">Reference proteome</keyword>
<organism evidence="7 8">
    <name type="scientific">Microvirgula aerodenitrificans</name>
    <dbReference type="NCBI Taxonomy" id="57480"/>
    <lineage>
        <taxon>Bacteria</taxon>
        <taxon>Pseudomonadati</taxon>
        <taxon>Pseudomonadota</taxon>
        <taxon>Betaproteobacteria</taxon>
        <taxon>Neisseriales</taxon>
        <taxon>Aquaspirillaceae</taxon>
        <taxon>Microvirgula</taxon>
    </lineage>
</organism>
<evidence type="ECO:0000256" key="4">
    <source>
        <dbReference type="ARBA" id="ARBA00023002"/>
    </source>
</evidence>
<gene>
    <name evidence="7" type="ORF">DAI18_15025</name>
</gene>
<dbReference type="PANTHER" id="PTHR46056:SF12">
    <property type="entry name" value="LONG-CHAIN-ALCOHOL OXIDASE"/>
    <property type="match status" value="1"/>
</dbReference>
<dbReference type="InterPro" id="IPR000172">
    <property type="entry name" value="GMC_OxRdtase_N"/>
</dbReference>
<name>A0A2S0PCU0_9NEIS</name>
<dbReference type="OrthoDB" id="9787779at2"/>
<dbReference type="STRING" id="1122240.GCA_000620105_02029"/>
<comment type="similarity">
    <text evidence="1">Belongs to the GMC oxidoreductase family.</text>
</comment>
<dbReference type="PANTHER" id="PTHR46056">
    <property type="entry name" value="LONG-CHAIN-ALCOHOL OXIDASE"/>
    <property type="match status" value="1"/>
</dbReference>
<dbReference type="KEGG" id="maer:DAI18_15025"/>
<dbReference type="Proteomes" id="UP000244173">
    <property type="component" value="Chromosome"/>
</dbReference>
<keyword evidence="4" id="KW-0560">Oxidoreductase</keyword>
<reference evidence="7 8" key="1">
    <citation type="submission" date="2018-04" db="EMBL/GenBank/DDBJ databases">
        <title>Denitrifier Microvirgula.</title>
        <authorList>
            <person name="Anderson E."/>
            <person name="Jang J."/>
            <person name="Ishii S."/>
        </authorList>
    </citation>
    <scope>NUCLEOTIDE SEQUENCE [LARGE SCALE GENOMIC DNA]</scope>
    <source>
        <strain evidence="7 8">BE2.4</strain>
    </source>
</reference>
<evidence type="ECO:0000313" key="8">
    <source>
        <dbReference type="Proteomes" id="UP000244173"/>
    </source>
</evidence>
<accession>A0A2S0PCU0</accession>
<dbReference type="EMBL" id="CP028519">
    <property type="protein sequence ID" value="AVY95208.1"/>
    <property type="molecule type" value="Genomic_DNA"/>
</dbReference>
<evidence type="ECO:0000259" key="6">
    <source>
        <dbReference type="Pfam" id="PF05199"/>
    </source>
</evidence>
<dbReference type="AlphaFoldDB" id="A0A2S0PCU0"/>
<evidence type="ECO:0000256" key="1">
    <source>
        <dbReference type="ARBA" id="ARBA00010790"/>
    </source>
</evidence>
<dbReference type="InterPro" id="IPR036188">
    <property type="entry name" value="FAD/NAD-bd_sf"/>
</dbReference>
<feature type="domain" description="Glucose-methanol-choline oxidoreductase C-terminal" evidence="6">
    <location>
        <begin position="384"/>
        <end position="513"/>
    </location>
</feature>
<sequence length="536" mass="57390">MIADPIVDGLARGWKVTDAATLSGDLDLTADVVIVGSGAGGGIAARVLSEAGHDVLLLEEGGLWSSRDFDLREATAYPRLYQESAARQTRDKGVTILQGRAVGGSTVVNWTSSFRTPTDTLAWWRSELDLPFTAESMAPWFERAEALVGVGDWLPAPNGNNEVIARGCHALGLSYGHIRRNVRGCWNLGYCGMGCPTNAKQSMLVTAIPAALDRGLRLVHRVRVERLRWRDRQAERLEGVALAADGLTPTGHRVRVRARHVLLAAGAINTPALLLRSETPDPLRLIGANTCLHPTVLSGALFAREIHPYDGAPQSIYTDHYLHAGPVDGEPGFKIEAPPVHPLLAAVTLTGFGPSYASTLRALPRLNVLIALVRDGFHRELPGGRVSLRSDGSPLLDYPLSETFWRGARHAFEAMAEIQFAAGAGRVMPLDERAGFCRNLAQVREATRVLSPVATRVVSAHVMGGCRMGRDAGSGVTDSDGRLYAADNVTVCDGSLLPTSLGVNPQLTLYAHAWRIADGVSKRLSSGGRPTSSSPA</sequence>
<dbReference type="Gene3D" id="3.50.50.60">
    <property type="entry name" value="FAD/NAD(P)-binding domain"/>
    <property type="match status" value="2"/>
</dbReference>
<dbReference type="RefSeq" id="WP_107889819.1">
    <property type="nucleotide sequence ID" value="NZ_CP028519.1"/>
</dbReference>
<dbReference type="SUPFAM" id="SSF51905">
    <property type="entry name" value="FAD/NAD(P)-binding domain"/>
    <property type="match status" value="1"/>
</dbReference>
<dbReference type="GO" id="GO:0050660">
    <property type="term" value="F:flavin adenine dinucleotide binding"/>
    <property type="evidence" value="ECO:0007669"/>
    <property type="project" value="InterPro"/>
</dbReference>
<evidence type="ECO:0000313" key="7">
    <source>
        <dbReference type="EMBL" id="AVY95208.1"/>
    </source>
</evidence>